<proteinExistence type="predicted"/>
<dbReference type="Proteomes" id="UP001341840">
    <property type="component" value="Unassembled WGS sequence"/>
</dbReference>
<evidence type="ECO:0000313" key="2">
    <source>
        <dbReference type="Proteomes" id="UP001341840"/>
    </source>
</evidence>
<gene>
    <name evidence="1" type="ORF">PIB30_024698</name>
</gene>
<accession>A0ABU6Q9J5</accession>
<comment type="caution">
    <text evidence="1">The sequence shown here is derived from an EMBL/GenBank/DDBJ whole genome shotgun (WGS) entry which is preliminary data.</text>
</comment>
<organism evidence="1 2">
    <name type="scientific">Stylosanthes scabra</name>
    <dbReference type="NCBI Taxonomy" id="79078"/>
    <lineage>
        <taxon>Eukaryota</taxon>
        <taxon>Viridiplantae</taxon>
        <taxon>Streptophyta</taxon>
        <taxon>Embryophyta</taxon>
        <taxon>Tracheophyta</taxon>
        <taxon>Spermatophyta</taxon>
        <taxon>Magnoliopsida</taxon>
        <taxon>eudicotyledons</taxon>
        <taxon>Gunneridae</taxon>
        <taxon>Pentapetalae</taxon>
        <taxon>rosids</taxon>
        <taxon>fabids</taxon>
        <taxon>Fabales</taxon>
        <taxon>Fabaceae</taxon>
        <taxon>Papilionoideae</taxon>
        <taxon>50 kb inversion clade</taxon>
        <taxon>dalbergioids sensu lato</taxon>
        <taxon>Dalbergieae</taxon>
        <taxon>Pterocarpus clade</taxon>
        <taxon>Stylosanthes</taxon>
    </lineage>
</organism>
<evidence type="ECO:0000313" key="1">
    <source>
        <dbReference type="EMBL" id="MED6108518.1"/>
    </source>
</evidence>
<dbReference type="EMBL" id="JASCZI010000089">
    <property type="protein sequence ID" value="MED6108518.1"/>
    <property type="molecule type" value="Genomic_DNA"/>
</dbReference>
<reference evidence="1 2" key="1">
    <citation type="journal article" date="2023" name="Plants (Basel)">
        <title>Bridging the Gap: Combining Genomics and Transcriptomics Approaches to Understand Stylosanthes scabra, an Orphan Legume from the Brazilian Caatinga.</title>
        <authorList>
            <person name="Ferreira-Neto J.R.C."/>
            <person name="da Silva M.D."/>
            <person name="Binneck E."/>
            <person name="de Melo N.F."/>
            <person name="da Silva R.H."/>
            <person name="de Melo A.L.T.M."/>
            <person name="Pandolfi V."/>
            <person name="Bustamante F.O."/>
            <person name="Brasileiro-Vidal A.C."/>
            <person name="Benko-Iseppon A.M."/>
        </authorList>
    </citation>
    <scope>NUCLEOTIDE SEQUENCE [LARGE SCALE GENOMIC DNA]</scope>
    <source>
        <tissue evidence="1">Leaves</tissue>
    </source>
</reference>
<name>A0ABU6Q9J5_9FABA</name>
<keyword evidence="2" id="KW-1185">Reference proteome</keyword>
<sequence length="107" mass="11879">MVIHGRDTTLPTTVVDSKSNQKLHNSSSTPFLENVFHGYGRTAMEGSSPTMKLGEGDGLMMVGHINPCPPNIILSLGPPISIPVLKTKLYLRLRLEEIEIERLRLRD</sequence>
<protein>
    <submittedName>
        <fullName evidence="1">Uncharacterized protein</fullName>
    </submittedName>
</protein>